<feature type="transmembrane region" description="Helical" evidence="1">
    <location>
        <begin position="12"/>
        <end position="36"/>
    </location>
</feature>
<keyword evidence="3" id="KW-1185">Reference proteome</keyword>
<dbReference type="RefSeq" id="WP_162615265.1">
    <property type="nucleotide sequence ID" value="NZ_PQSP01000002.1"/>
</dbReference>
<evidence type="ECO:0000313" key="3">
    <source>
        <dbReference type="Proteomes" id="UP000286947"/>
    </source>
</evidence>
<dbReference type="AlphaFoldDB" id="A0A433SF10"/>
<gene>
    <name evidence="2" type="ORF">CUZ56_01254</name>
</gene>
<comment type="caution">
    <text evidence="2">The sequence shown here is derived from an EMBL/GenBank/DDBJ whole genome shotgun (WGS) entry which is preliminary data.</text>
</comment>
<sequence length="330" mass="36292">MGGFFDNFIANMYGPHFLVFYLFWIIAISVLTWFAVKKLSQVYFQPVLLSGNVNPYEVATLRGIDSLLSVIVFRLLHLGFLMPVSDQPQELVKNFNKSEQHKQALSELERKLLKHFRTPSAMTTAREHVQPAFFHNLRLLQNDSLMVSAGNMYLIRFFAWFGFAAILGIGFYKLVAALTTGHDNVIFLCIMMLVSGIIYYKMVLSRKGGFLHQQRALLTNKGISLIKHLMRTLGVLRKDKQALEKVVQHKDENTLLLMFALFGLAAIDIAQVREYSPLFPKEMLFPYAIGTLSAANARAVSTGGCGGGVGCSGGGSGCGSGCGGGCGGCG</sequence>
<feature type="transmembrane region" description="Helical" evidence="1">
    <location>
        <begin position="153"/>
        <end position="172"/>
    </location>
</feature>
<dbReference type="InterPro" id="IPR026467">
    <property type="entry name" value="Ser/Gly_Cys_C_dom"/>
</dbReference>
<proteinExistence type="predicted"/>
<evidence type="ECO:0000313" key="2">
    <source>
        <dbReference type="EMBL" id="RUS67310.1"/>
    </source>
</evidence>
<keyword evidence="1" id="KW-0812">Transmembrane</keyword>
<accession>A0A433SF10</accession>
<reference evidence="2 3" key="1">
    <citation type="submission" date="2018-01" db="EMBL/GenBank/DDBJ databases">
        <title>Saezia sanguinis gen. nov., sp. nov., in the order Burkholderiales isolated from human blood.</title>
        <authorList>
            <person name="Medina-Pascual M.J."/>
            <person name="Valdezate S."/>
            <person name="Monzon S."/>
            <person name="Cuesta I."/>
            <person name="Carrasco G."/>
            <person name="Villalon P."/>
            <person name="Saez-Nieto J.A."/>
        </authorList>
    </citation>
    <scope>NUCLEOTIDE SEQUENCE [LARGE SCALE GENOMIC DNA]</scope>
    <source>
        <strain evidence="2 3">CNM695-12</strain>
    </source>
</reference>
<dbReference type="Proteomes" id="UP000286947">
    <property type="component" value="Unassembled WGS sequence"/>
</dbReference>
<keyword evidence="1" id="KW-0472">Membrane</keyword>
<protein>
    <recommendedName>
        <fullName evidence="4">TIGR04222 domain-containing membrane protein</fullName>
    </recommendedName>
</protein>
<organism evidence="2 3">
    <name type="scientific">Saezia sanguinis</name>
    <dbReference type="NCBI Taxonomy" id="1965230"/>
    <lineage>
        <taxon>Bacteria</taxon>
        <taxon>Pseudomonadati</taxon>
        <taxon>Pseudomonadota</taxon>
        <taxon>Betaproteobacteria</taxon>
        <taxon>Burkholderiales</taxon>
        <taxon>Saeziaceae</taxon>
        <taxon>Saezia</taxon>
    </lineage>
</organism>
<evidence type="ECO:0008006" key="4">
    <source>
        <dbReference type="Google" id="ProtNLM"/>
    </source>
</evidence>
<dbReference type="NCBIfam" id="TIGR04222">
    <property type="entry name" value="near_uncomplex"/>
    <property type="match status" value="1"/>
</dbReference>
<evidence type="ECO:0000256" key="1">
    <source>
        <dbReference type="SAM" id="Phobius"/>
    </source>
</evidence>
<keyword evidence="1" id="KW-1133">Transmembrane helix</keyword>
<name>A0A433SF10_9BURK</name>
<feature type="transmembrane region" description="Helical" evidence="1">
    <location>
        <begin position="255"/>
        <end position="273"/>
    </location>
</feature>
<feature type="transmembrane region" description="Helical" evidence="1">
    <location>
        <begin position="184"/>
        <end position="204"/>
    </location>
</feature>
<dbReference type="EMBL" id="PQSP01000002">
    <property type="protein sequence ID" value="RUS67310.1"/>
    <property type="molecule type" value="Genomic_DNA"/>
</dbReference>